<protein>
    <submittedName>
        <fullName evidence="1">Uncharacterized protein</fullName>
    </submittedName>
</protein>
<dbReference type="AlphaFoldDB" id="A0A0F9GG96"/>
<reference evidence="1" key="1">
    <citation type="journal article" date="2015" name="Nature">
        <title>Complex archaea that bridge the gap between prokaryotes and eukaryotes.</title>
        <authorList>
            <person name="Spang A."/>
            <person name="Saw J.H."/>
            <person name="Jorgensen S.L."/>
            <person name="Zaremba-Niedzwiedzka K."/>
            <person name="Martijn J."/>
            <person name="Lind A.E."/>
            <person name="van Eijk R."/>
            <person name="Schleper C."/>
            <person name="Guy L."/>
            <person name="Ettema T.J."/>
        </authorList>
    </citation>
    <scope>NUCLEOTIDE SEQUENCE</scope>
</reference>
<proteinExistence type="predicted"/>
<comment type="caution">
    <text evidence="1">The sequence shown here is derived from an EMBL/GenBank/DDBJ whole genome shotgun (WGS) entry which is preliminary data.</text>
</comment>
<organism evidence="1">
    <name type="scientific">marine sediment metagenome</name>
    <dbReference type="NCBI Taxonomy" id="412755"/>
    <lineage>
        <taxon>unclassified sequences</taxon>
        <taxon>metagenomes</taxon>
        <taxon>ecological metagenomes</taxon>
    </lineage>
</organism>
<dbReference type="EMBL" id="LAZR01026527">
    <property type="protein sequence ID" value="KKL68450.1"/>
    <property type="molecule type" value="Genomic_DNA"/>
</dbReference>
<feature type="non-terminal residue" evidence="1">
    <location>
        <position position="535"/>
    </location>
</feature>
<evidence type="ECO:0000313" key="1">
    <source>
        <dbReference type="EMBL" id="KKL68450.1"/>
    </source>
</evidence>
<accession>A0A0F9GG96</accession>
<gene>
    <name evidence="1" type="ORF">LCGC14_2124850</name>
</gene>
<name>A0A0F9GG96_9ZZZZ</name>
<sequence>MGPKCRWRDITGTVDISSTLDVVGTTVLAALTSVGAVSLTGTVAINGAVTMETTDAINFYDTGASIQASSQNTLALTASTLITIAATNMTLTGIVAITGATTLTGNVDIAGSNTFTVGTGAITLQGAIGTTKAITISPTAAGTFLDFELEDEWVSGTLIDADFGIATTLNNDVIGMELDFNGNITMTTDKDVTGHVVKLPALTQSAANTTLITGFDIVTAGALVQDTTAGTITWKGINIQLPNTTATTGTVNSYGVYITAGTVTSGSQYGLYFPTGTLTTAIALAGTCTDGIVFSGTISDEAIQIGGTYDHGIRFTEDPVAGDVTNSFINVGDYTTGIAVAPTSANMFGVMHNVTLAVNVAYWYQAYYTKITTSGTTTSTSIAGHALRMVIGSNLAAVYGIQSHVNVSGARTFTSEVTAGSFYLDVGSTTISNAGSRVNALQAVLIGSSAVTCASFAIASFTAATNVSADTLVFIGQNSTCASDVAMEFDLDGTVTNVFEFNGTVCDAFTTADAATEFGAFDEYVLIPVKVEGIT</sequence>